<accession>A0A0N0G0X9</accession>
<comment type="caution">
    <text evidence="1">The sequence shown here is derived from an EMBL/GenBank/DDBJ whole genome shotgun (WGS) entry which is preliminary data.</text>
</comment>
<evidence type="ECO:0000313" key="1">
    <source>
        <dbReference type="EMBL" id="RMV42966.1"/>
    </source>
</evidence>
<reference evidence="1 2" key="1">
    <citation type="submission" date="2018-08" db="EMBL/GenBank/DDBJ databases">
        <title>Recombination of ecologically and evolutionarily significant loci maintains genetic cohesion in the Pseudomonas syringae species complex.</title>
        <authorList>
            <person name="Dillon M."/>
            <person name="Thakur S."/>
            <person name="Almeida R.N.D."/>
            <person name="Weir B.S."/>
            <person name="Guttman D.S."/>
        </authorList>
    </citation>
    <scope>NUCLEOTIDE SEQUENCE [LARGE SCALE GENOMIC DNA]</scope>
    <source>
        <strain evidence="1 2">ICMP 11281</strain>
    </source>
</reference>
<organism evidence="1 2">
    <name type="scientific">Pseudomonas syringae pv. maculicola</name>
    <dbReference type="NCBI Taxonomy" id="59511"/>
    <lineage>
        <taxon>Bacteria</taxon>
        <taxon>Pseudomonadati</taxon>
        <taxon>Pseudomonadota</taxon>
        <taxon>Gammaproteobacteria</taxon>
        <taxon>Pseudomonadales</taxon>
        <taxon>Pseudomonadaceae</taxon>
        <taxon>Pseudomonas</taxon>
    </lineage>
</organism>
<sequence length="37" mass="3774">MRHGTAFLVSSCASVISSVRPRRLGSGSLLCNGIVAA</sequence>
<protein>
    <submittedName>
        <fullName evidence="1">Uncharacterized protein</fullName>
    </submittedName>
</protein>
<name>A0A0N0G0X9_PSEYM</name>
<gene>
    <name evidence="1" type="ORF">ALP13_102158</name>
</gene>
<dbReference type="EMBL" id="RBUQ01000033">
    <property type="protein sequence ID" value="RMV42966.1"/>
    <property type="molecule type" value="Genomic_DNA"/>
</dbReference>
<dbReference type="Proteomes" id="UP000271631">
    <property type="component" value="Unassembled WGS sequence"/>
</dbReference>
<evidence type="ECO:0000313" key="2">
    <source>
        <dbReference type="Proteomes" id="UP000271631"/>
    </source>
</evidence>
<dbReference type="AlphaFoldDB" id="A0A0N0G0X9"/>
<proteinExistence type="predicted"/>